<name>A0A5C7HKJ7_9ROSI</name>
<feature type="domain" description="Retrovirus-related Pol polyprotein from transposon TNT 1-94-like beta-barrel" evidence="1">
    <location>
        <begin position="1"/>
        <end position="70"/>
    </location>
</feature>
<reference evidence="3" key="1">
    <citation type="journal article" date="2019" name="Gigascience">
        <title>De novo genome assembly of the endangered Acer yangbiense, a plant species with extremely small populations endemic to Yunnan Province, China.</title>
        <authorList>
            <person name="Yang J."/>
            <person name="Wariss H.M."/>
            <person name="Tao L."/>
            <person name="Zhang R."/>
            <person name="Yun Q."/>
            <person name="Hollingsworth P."/>
            <person name="Dao Z."/>
            <person name="Luo G."/>
            <person name="Guo H."/>
            <person name="Ma Y."/>
            <person name="Sun W."/>
        </authorList>
    </citation>
    <scope>NUCLEOTIDE SEQUENCE [LARGE SCALE GENOMIC DNA]</scope>
    <source>
        <strain evidence="3">cv. Malutang</strain>
    </source>
</reference>
<evidence type="ECO:0000259" key="1">
    <source>
        <dbReference type="Pfam" id="PF22936"/>
    </source>
</evidence>
<evidence type="ECO:0000313" key="3">
    <source>
        <dbReference type="Proteomes" id="UP000323000"/>
    </source>
</evidence>
<dbReference type="PANTHER" id="PTHR11439">
    <property type="entry name" value="GAG-POL-RELATED RETROTRANSPOSON"/>
    <property type="match status" value="1"/>
</dbReference>
<dbReference type="AlphaFoldDB" id="A0A5C7HKJ7"/>
<gene>
    <name evidence="2" type="ORF">EZV62_018737</name>
</gene>
<dbReference type="PANTHER" id="PTHR11439:SF503">
    <property type="entry name" value="CYSTEINE-RICH RLK (RECEPTOR-LIKE PROTEIN KINASE) 8"/>
    <property type="match status" value="1"/>
</dbReference>
<dbReference type="Pfam" id="PF22936">
    <property type="entry name" value="Pol_BBD"/>
    <property type="match status" value="1"/>
</dbReference>
<accession>A0A5C7HKJ7</accession>
<evidence type="ECO:0000313" key="2">
    <source>
        <dbReference type="EMBL" id="TXG57424.1"/>
    </source>
</evidence>
<dbReference type="InterPro" id="IPR054722">
    <property type="entry name" value="PolX-like_BBD"/>
</dbReference>
<keyword evidence="3" id="KW-1185">Reference proteome</keyword>
<organism evidence="2 3">
    <name type="scientific">Acer yangbiense</name>
    <dbReference type="NCBI Taxonomy" id="1000413"/>
    <lineage>
        <taxon>Eukaryota</taxon>
        <taxon>Viridiplantae</taxon>
        <taxon>Streptophyta</taxon>
        <taxon>Embryophyta</taxon>
        <taxon>Tracheophyta</taxon>
        <taxon>Spermatophyta</taxon>
        <taxon>Magnoliopsida</taxon>
        <taxon>eudicotyledons</taxon>
        <taxon>Gunneridae</taxon>
        <taxon>Pentapetalae</taxon>
        <taxon>rosids</taxon>
        <taxon>malvids</taxon>
        <taxon>Sapindales</taxon>
        <taxon>Sapindaceae</taxon>
        <taxon>Hippocastanoideae</taxon>
        <taxon>Acereae</taxon>
        <taxon>Acer</taxon>
    </lineage>
</organism>
<protein>
    <recommendedName>
        <fullName evidence="1">Retrovirus-related Pol polyprotein from transposon TNT 1-94-like beta-barrel domain-containing protein</fullName>
    </recommendedName>
</protein>
<comment type="caution">
    <text evidence="2">The sequence shown here is derived from an EMBL/GenBank/DDBJ whole genome shotgun (WGS) entry which is preliminary data.</text>
</comment>
<dbReference type="EMBL" id="VAHF01000008">
    <property type="protein sequence ID" value="TXG57424.1"/>
    <property type="molecule type" value="Genomic_DNA"/>
</dbReference>
<dbReference type="OrthoDB" id="418237at2759"/>
<dbReference type="Proteomes" id="UP000323000">
    <property type="component" value="Chromosome 8"/>
</dbReference>
<sequence length="319" mass="35568">MVWDSSLFTSLDRNDRTKIKLGNGEMVQAIGKGTISVHTSKGPKLIFDVLLIPELDQNLLSVAQLLKKGYACLFKDNCCIISNSCGVEIVKVEMVDKSFPFNMDQVNFSTLVSKHNDSVQWNKNYSHCNMDALKKLKKNVMVKDVQATSRTYDLRDACQNGKAPMKPNIDGVFYGHSSNESVMDDGAVAKSDSLFLKTRSSADDYEKCNMKVNEPACNEDVAQIDEKKLAMEDELMMKKNQARSSAKAEYIAAAAAPKQAKWIKKVSTDLNYVEKKPIGLWCNNSAFSVAKNPVQHGRSKHNNVKFHAIRKAEKNGEVS</sequence>
<proteinExistence type="predicted"/>